<protein>
    <recommendedName>
        <fullName evidence="2">DUF222 domain-containing protein</fullName>
    </recommendedName>
</protein>
<feature type="region of interest" description="Disordered" evidence="1">
    <location>
        <begin position="340"/>
        <end position="369"/>
    </location>
</feature>
<organism evidence="3 4">
    <name type="scientific">Allokutzneria multivorans</name>
    <dbReference type="NCBI Taxonomy" id="1142134"/>
    <lineage>
        <taxon>Bacteria</taxon>
        <taxon>Bacillati</taxon>
        <taxon>Actinomycetota</taxon>
        <taxon>Actinomycetes</taxon>
        <taxon>Pseudonocardiales</taxon>
        <taxon>Pseudonocardiaceae</taxon>
        <taxon>Allokutzneria</taxon>
    </lineage>
</organism>
<evidence type="ECO:0000313" key="4">
    <source>
        <dbReference type="Proteomes" id="UP001501747"/>
    </source>
</evidence>
<reference evidence="4" key="1">
    <citation type="journal article" date="2019" name="Int. J. Syst. Evol. Microbiol.">
        <title>The Global Catalogue of Microorganisms (GCM) 10K type strain sequencing project: providing services to taxonomists for standard genome sequencing and annotation.</title>
        <authorList>
            <consortium name="The Broad Institute Genomics Platform"/>
            <consortium name="The Broad Institute Genome Sequencing Center for Infectious Disease"/>
            <person name="Wu L."/>
            <person name="Ma J."/>
        </authorList>
    </citation>
    <scope>NUCLEOTIDE SEQUENCE [LARGE SCALE GENOMIC DNA]</scope>
    <source>
        <strain evidence="4">JCM 17342</strain>
    </source>
</reference>
<gene>
    <name evidence="3" type="ORF">GCM10022247_02640</name>
</gene>
<dbReference type="Pfam" id="PF02720">
    <property type="entry name" value="DUF222"/>
    <property type="match status" value="1"/>
</dbReference>
<comment type="caution">
    <text evidence="3">The sequence shown here is derived from an EMBL/GenBank/DDBJ whole genome shotgun (WGS) entry which is preliminary data.</text>
</comment>
<evidence type="ECO:0000313" key="3">
    <source>
        <dbReference type="EMBL" id="GAA3987826.1"/>
    </source>
</evidence>
<dbReference type="EMBL" id="BAABAL010000003">
    <property type="protein sequence ID" value="GAA3987826.1"/>
    <property type="molecule type" value="Genomic_DNA"/>
</dbReference>
<feature type="domain" description="DUF222" evidence="2">
    <location>
        <begin position="42"/>
        <end position="286"/>
    </location>
</feature>
<evidence type="ECO:0000259" key="2">
    <source>
        <dbReference type="Pfam" id="PF02720"/>
    </source>
</evidence>
<accession>A0ABP7QTE7</accession>
<proteinExistence type="predicted"/>
<sequence length="369" mass="41136">MDEADVKAAYAGIAQAIATFSGVLVDYLAGLDSRDREFAENFIAPVLKVSPVKGARLIDRATELVEHRVVFKAMAEGRIDEGKSLMILDLLRTLPIAQALVVEKVLVPHAETNTYSATRQYGVRYIHRIDPEAAERRHKAKHKARLVEKFNLEDGMSSLRLTMTAHDAALSYDRIDRIAKALPKDRRTLDQKRSDVAKDLLHGKETAAPQGQTMVYLTMPVTSALGLTDEPGMLNGYGPLPAPLARDIAAGGIWKRILTDPKTGMAEEISNIYRPTDKQRELIAARYPTCTAIGCRQPAHRCDLDHCCPYNGTNTTIKNLRPKCRRHHRMKTHTNWSCENRDDGSHAWTTPRGHTYETAPEPIAEPAPF</sequence>
<dbReference type="InterPro" id="IPR003615">
    <property type="entry name" value="HNH_nuc"/>
</dbReference>
<dbReference type="CDD" id="cd00085">
    <property type="entry name" value="HNHc"/>
    <property type="match status" value="1"/>
</dbReference>
<name>A0ABP7QTE7_9PSEU</name>
<dbReference type="Proteomes" id="UP001501747">
    <property type="component" value="Unassembled WGS sequence"/>
</dbReference>
<keyword evidence="4" id="KW-1185">Reference proteome</keyword>
<evidence type="ECO:0000256" key="1">
    <source>
        <dbReference type="SAM" id="MobiDB-lite"/>
    </source>
</evidence>
<dbReference type="InterPro" id="IPR003870">
    <property type="entry name" value="DUF222"/>
</dbReference>